<evidence type="ECO:0000313" key="2">
    <source>
        <dbReference type="Proteomes" id="UP000653308"/>
    </source>
</evidence>
<accession>A0ABQ2ZRB7</accession>
<organism evidence="1 2">
    <name type="scientific">Streptomyces djakartensis</name>
    <dbReference type="NCBI Taxonomy" id="68193"/>
    <lineage>
        <taxon>Bacteria</taxon>
        <taxon>Bacillati</taxon>
        <taxon>Actinomycetota</taxon>
        <taxon>Actinomycetes</taxon>
        <taxon>Kitasatosporales</taxon>
        <taxon>Streptomycetaceae</taxon>
        <taxon>Streptomyces</taxon>
    </lineage>
</organism>
<dbReference type="RefSeq" id="WP_190198205.1">
    <property type="nucleotide sequence ID" value="NZ_BMWE01000007.1"/>
</dbReference>
<comment type="caution">
    <text evidence="1">The sequence shown here is derived from an EMBL/GenBank/DDBJ whole genome shotgun (WGS) entry which is preliminary data.</text>
</comment>
<name>A0ABQ2ZRB7_9ACTN</name>
<dbReference type="EMBL" id="BMWE01000007">
    <property type="protein sequence ID" value="GGY20599.1"/>
    <property type="molecule type" value="Genomic_DNA"/>
</dbReference>
<keyword evidence="2" id="KW-1185">Reference proteome</keyword>
<evidence type="ECO:0000313" key="1">
    <source>
        <dbReference type="EMBL" id="GGY20599.1"/>
    </source>
</evidence>
<proteinExistence type="predicted"/>
<gene>
    <name evidence="1" type="ORF">GCM10010384_29080</name>
</gene>
<protein>
    <submittedName>
        <fullName evidence="1">Uncharacterized protein</fullName>
    </submittedName>
</protein>
<sequence length="89" mass="9721">MAQVAQPLTDDSIKVRQLTHYQFSWVAGDPGAPGTFTLQLVLDEGAWEEVLTLDADDADVLQDLLANTETVHYDVGRRTLMFGVTPTGS</sequence>
<dbReference type="Proteomes" id="UP000653308">
    <property type="component" value="Unassembled WGS sequence"/>
</dbReference>
<reference evidence="2" key="1">
    <citation type="journal article" date="2019" name="Int. J. Syst. Evol. Microbiol.">
        <title>The Global Catalogue of Microorganisms (GCM) 10K type strain sequencing project: providing services to taxonomists for standard genome sequencing and annotation.</title>
        <authorList>
            <consortium name="The Broad Institute Genomics Platform"/>
            <consortium name="The Broad Institute Genome Sequencing Center for Infectious Disease"/>
            <person name="Wu L."/>
            <person name="Ma J."/>
        </authorList>
    </citation>
    <scope>NUCLEOTIDE SEQUENCE [LARGE SCALE GENOMIC DNA]</scope>
    <source>
        <strain evidence="2">JCM 4957</strain>
    </source>
</reference>